<dbReference type="InterPro" id="IPR038718">
    <property type="entry name" value="SNF2-like_sf"/>
</dbReference>
<dbReference type="GO" id="GO:0004386">
    <property type="term" value="F:helicase activity"/>
    <property type="evidence" value="ECO:0007669"/>
    <property type="project" value="UniProtKB-KW"/>
</dbReference>
<dbReference type="InParanoid" id="A0A0D2UDL8"/>
<feature type="compositionally biased region" description="Pro residues" evidence="9">
    <location>
        <begin position="807"/>
        <end position="822"/>
    </location>
</feature>
<dbReference type="InterPro" id="IPR049730">
    <property type="entry name" value="SNF2/RAD54-like_C"/>
</dbReference>
<evidence type="ECO:0000313" key="13">
    <source>
        <dbReference type="Proteomes" id="UP000008743"/>
    </source>
</evidence>
<comment type="subcellular location">
    <subcellularLocation>
        <location evidence="1">Nucleus</location>
    </subcellularLocation>
</comment>
<dbReference type="Gene3D" id="3.40.50.10810">
    <property type="entry name" value="Tandem AAA-ATPase domain"/>
    <property type="match status" value="1"/>
</dbReference>
<feature type="region of interest" description="Disordered" evidence="9">
    <location>
        <begin position="653"/>
        <end position="677"/>
    </location>
</feature>
<dbReference type="SMART" id="SM00487">
    <property type="entry name" value="DEXDc"/>
    <property type="match status" value="1"/>
</dbReference>
<evidence type="ECO:0000256" key="1">
    <source>
        <dbReference type="ARBA" id="ARBA00004123"/>
    </source>
</evidence>
<feature type="compositionally biased region" description="Acidic residues" evidence="9">
    <location>
        <begin position="653"/>
        <end position="664"/>
    </location>
</feature>
<dbReference type="CDD" id="cd18793">
    <property type="entry name" value="SF2_C_SNF"/>
    <property type="match status" value="1"/>
</dbReference>
<dbReference type="EMBL" id="KE346364">
    <property type="protein sequence ID" value="KJE93116.1"/>
    <property type="molecule type" value="Genomic_DNA"/>
</dbReference>
<dbReference type="PROSITE" id="PS51192">
    <property type="entry name" value="HELICASE_ATP_BIND_1"/>
    <property type="match status" value="1"/>
</dbReference>
<dbReference type="InterPro" id="IPR044078">
    <property type="entry name" value="Mot1_ATP-bd"/>
</dbReference>
<evidence type="ECO:0000256" key="6">
    <source>
        <dbReference type="ARBA" id="ARBA00022840"/>
    </source>
</evidence>
<organism evidence="12 13">
    <name type="scientific">Capsaspora owczarzaki (strain ATCC 30864)</name>
    <dbReference type="NCBI Taxonomy" id="595528"/>
    <lineage>
        <taxon>Eukaryota</taxon>
        <taxon>Filasterea</taxon>
        <taxon>Capsaspora</taxon>
    </lineage>
</organism>
<dbReference type="SUPFAM" id="SSF52540">
    <property type="entry name" value="P-loop containing nucleoside triphosphate hydrolases"/>
    <property type="match status" value="2"/>
</dbReference>
<keyword evidence="7" id="KW-0238">DNA-binding</keyword>
<dbReference type="FunCoup" id="A0A0D2UDL8">
    <property type="interactions" value="735"/>
</dbReference>
<evidence type="ECO:0000256" key="3">
    <source>
        <dbReference type="ARBA" id="ARBA00022741"/>
    </source>
</evidence>
<dbReference type="GO" id="GO:0003677">
    <property type="term" value="F:DNA binding"/>
    <property type="evidence" value="ECO:0007669"/>
    <property type="project" value="UniProtKB-KW"/>
</dbReference>
<evidence type="ECO:0000256" key="9">
    <source>
        <dbReference type="SAM" id="MobiDB-lite"/>
    </source>
</evidence>
<dbReference type="PANTHER" id="PTHR36498">
    <property type="entry name" value="TATA-BINDING PROTEIN-ASSOCIATED FACTOR 172"/>
    <property type="match status" value="1"/>
</dbReference>
<sequence>MATRLERLLLLLDTGSTQATRRAAAGQVGEVLRYHPHELWSLLAKVQVFLRSRSWDTREAAGFALDAIARNVPLWDPVKAAQAIAQQAPTATHATATEQSQGGALGGACQNRLLYLLSGRPTLAFFHALHPRTTITDLEEATAETPTPMDTFEADDSKLSFVTFDLQRVLTRGRALLASVGSEYDVDLSGMDPRERLMMQRRNLQERLGLGRSNNDGDGEVDERRARLNSALPTGVESVITDEDLIAPVQRPKRKLEDGTEVDDSLGSSSNTTEVEELVGSAMSARQRNRLKRQSKSAVAISATTLDAAGAGSKRSSASTRAVVTDQAGNGDKIVLEAITDAHATLASADEWPFELLCDDLLNKLFAPAWEIRHGAGVGLREVLKTHGGQAGMSARATPEINERLRNQWLEDAAIRLICVFALDRFGDFVSDQVVAPVRETCAQTLGAILKFASPATVASVVDSVLVLAQQPQWETRHSALVSLKYAIAVRHDMAEQLLPRFLPAVLAGLQDLDDDVRAVAANSLLPICESVINYSDENDAGATIARVLSLLWESLLDLDDLSASTSSVINLLAELLGHSGVCLRVASGALVVDGRPQPPLHVLVPRLWPFLHHAMLSVRRATLRALEGLVEVSIQLHNDQHHDLAQFKNQEWAEDTSDDEQDAPPDNGSGATPMDLDVKPSQSRLAMCVAGASPAWWIIRRHRRTLRHLIQQLLLEKEATLLKDTLRVWHRLVRFALPIVVSATRSLQKLEALVLSWMTLAITPQGIALNYQDLLLPSIAQLQAQQQRQQQRQSVKMQSFESQANLPPPPPPLASPPPPGPVVKRPRKATAARAPAPAEPPSASSASIVASYYGQLLIGNISDRSIFDFAEVQRCRLAAFEAIAAVCRHWPSTALAGIESTLRGLLSSTSFARRVAAGAILAEWATFDTLDVPSSVVTTPPATLRPVLTQMLEEAGNTTSYVELTAFIEDMRTECGALLGTFAERGLPKESLSSAGDCRMYAPLHANELATTFFQAWTVHLDAFDTTVIQHHQAQISQLAAQVLTPMAAQQLRQLESQLRFKQQQIQRLVDQCISKRSRIQSAVAALEFNHERMHIKVLSALAFALIAMDPRPDKLNPIVRPLMDAVRKEQDEPLHWRAARGLAVLVDRCVDRTPSPNDKIVRAVAGMLAADAAHTPQLPTEGNPKQILDDWELGIVTARHQREADLADATAGGRGSSTAVSKAGDDDVAAAQAIAISSGAATSSSGADISAAIARDGAELVLRAASERFQNSIFSMLPRLWGLLSEPMIELFGPLDSPNLLLASATFDLAWSDASRALMDGSAKALERTREVLLSLQLLECLSTCLPQGAALDQIWTQLTGPTLSCLAYPNRAVRHLAARTVAALCCRFPVAAVQAVIFHVLPLLQDSTQITRRQGAAEALFHAIDRLGTDIVPFSVLLIVPLLGSMSDFDPDVRQLGTLTFAALLKLLPLEPGTPSPAGMHPALSARRTRDRHFLEQLMDPSKLDSYPVPVTIKAELRKYQQDGVNWLHFLNRYRLHGILCDDMGLGKTLQSICILSGDHFDRKQRRAAAAKSGGQAQADNFVPALATSFSDGTDSADATFARFERALESDHSHLPSLVVCPSTLIGHWFYEIRKFVDDSILQPLMYNGTRQERLEQQRQCARADVVIASYEIVRNDSDFFQQQQFNYVILDEGHIIKNPKSKITQAVKGIPSNHRLILSGTPIQNNVLELWSLFDFLMPGFLGTEKRFADVYSKPILASRGARSSSREQEAGTLALEGLHRQVLPFILRRMKEDVLHDLPPKIIQDLYCDLSPLQVRLFEHFSQSQGGELQQAVLRADEQATTAMDVDDDDNHDNGHEGPAKAKGNSKANASGGAKHIFEALQFLRQLCNHPSLVLQPKHPLYNSIRAELPQGTSISDYQQSPKLEALRQLLLDCGIGASAAGSAAAASATSTGRQTAAAASNAAEASVLEGAVSQHRALVFCQTKGMLDLITKQLLDAHMPTVSYLRLDGSIPPLERFAIVTKFNEDPSIDLLLLTTHVGGLGLNLTGADTVIFIDHDWNPSRDLQAMDRAHRIGQRKVVNVYRLITRGTLEEKIMSLQQFKLNIANTVITQENSSLRSMDTGQLLDLFTLPASAGASTSGLNPASAAGKSAAASAGVGGAASAVIESLGELWDDQQYASEYNVNDFLVSLEGGSRPASKRKTASSRK</sequence>
<dbReference type="InterPro" id="IPR014001">
    <property type="entry name" value="Helicase_ATP-bd"/>
</dbReference>
<name>A0A0D2UDL8_CAPO3</name>
<gene>
    <name evidence="12" type="ORF">CAOG_003953</name>
</gene>
<feature type="region of interest" description="Disordered" evidence="9">
    <location>
        <begin position="1850"/>
        <end position="1874"/>
    </location>
</feature>
<feature type="region of interest" description="Disordered" evidence="9">
    <location>
        <begin position="250"/>
        <end position="297"/>
    </location>
</feature>
<dbReference type="GO" id="GO:0005634">
    <property type="term" value="C:nucleus"/>
    <property type="evidence" value="ECO:0007669"/>
    <property type="project" value="UniProtKB-SubCell"/>
</dbReference>
<keyword evidence="2" id="KW-0677">Repeat</keyword>
<keyword evidence="3" id="KW-0547">Nucleotide-binding</keyword>
<evidence type="ECO:0000259" key="11">
    <source>
        <dbReference type="PROSITE" id="PS51194"/>
    </source>
</evidence>
<dbReference type="Proteomes" id="UP000008743">
    <property type="component" value="Unassembled WGS sequence"/>
</dbReference>
<dbReference type="OrthoDB" id="10252227at2759"/>
<proteinExistence type="predicted"/>
<protein>
    <submittedName>
        <fullName evidence="12">Uncharacterized protein</fullName>
    </submittedName>
</protein>
<dbReference type="CDD" id="cd17999">
    <property type="entry name" value="DEXHc_Mot1"/>
    <property type="match status" value="1"/>
</dbReference>
<feature type="domain" description="Helicase C-terminal" evidence="11">
    <location>
        <begin position="1973"/>
        <end position="2126"/>
    </location>
</feature>
<dbReference type="GO" id="GO:0017025">
    <property type="term" value="F:TBP-class protein binding"/>
    <property type="evidence" value="ECO:0007669"/>
    <property type="project" value="InterPro"/>
</dbReference>
<evidence type="ECO:0000259" key="10">
    <source>
        <dbReference type="PROSITE" id="PS51192"/>
    </source>
</evidence>
<dbReference type="Pfam" id="PF12054">
    <property type="entry name" value="DUF3535"/>
    <property type="match status" value="1"/>
</dbReference>
<dbReference type="InterPro" id="IPR044972">
    <property type="entry name" value="Mot1"/>
</dbReference>
<evidence type="ECO:0000256" key="7">
    <source>
        <dbReference type="ARBA" id="ARBA00023125"/>
    </source>
</evidence>
<dbReference type="Gene3D" id="1.25.10.10">
    <property type="entry name" value="Leucine-rich Repeat Variant"/>
    <property type="match status" value="2"/>
</dbReference>
<dbReference type="InterPro" id="IPR011989">
    <property type="entry name" value="ARM-like"/>
</dbReference>
<feature type="compositionally biased region" description="Low complexity" evidence="9">
    <location>
        <begin position="832"/>
        <end position="845"/>
    </location>
</feature>
<dbReference type="GO" id="GO:0016887">
    <property type="term" value="F:ATP hydrolysis activity"/>
    <property type="evidence" value="ECO:0007669"/>
    <property type="project" value="InterPro"/>
</dbReference>
<keyword evidence="8" id="KW-0539">Nucleus</keyword>
<evidence type="ECO:0000256" key="8">
    <source>
        <dbReference type="ARBA" id="ARBA00023242"/>
    </source>
</evidence>
<dbReference type="InterPro" id="IPR000330">
    <property type="entry name" value="SNF2_N"/>
</dbReference>
<dbReference type="Pfam" id="PF00271">
    <property type="entry name" value="Helicase_C"/>
    <property type="match status" value="1"/>
</dbReference>
<feature type="compositionally biased region" description="Polar residues" evidence="9">
    <location>
        <begin position="795"/>
        <end position="806"/>
    </location>
</feature>
<evidence type="ECO:0000256" key="4">
    <source>
        <dbReference type="ARBA" id="ARBA00022801"/>
    </source>
</evidence>
<dbReference type="PANTHER" id="PTHR36498:SF1">
    <property type="entry name" value="TATA-BINDING PROTEIN-ASSOCIATED FACTOR 172"/>
    <property type="match status" value="1"/>
</dbReference>
<dbReference type="InterPro" id="IPR022707">
    <property type="entry name" value="Mot1_central_dom"/>
</dbReference>
<dbReference type="SMART" id="SM00490">
    <property type="entry name" value="HELICc"/>
    <property type="match status" value="1"/>
</dbReference>
<keyword evidence="5" id="KW-0347">Helicase</keyword>
<keyword evidence="4" id="KW-0378">Hydrolase</keyword>
<dbReference type="STRING" id="595528.A0A0D2UDL8"/>
<dbReference type="Gene3D" id="3.40.50.300">
    <property type="entry name" value="P-loop containing nucleotide triphosphate hydrolases"/>
    <property type="match status" value="1"/>
</dbReference>
<dbReference type="PROSITE" id="PS51194">
    <property type="entry name" value="HELICASE_CTER"/>
    <property type="match status" value="1"/>
</dbReference>
<evidence type="ECO:0000256" key="5">
    <source>
        <dbReference type="ARBA" id="ARBA00022806"/>
    </source>
</evidence>
<evidence type="ECO:0000256" key="2">
    <source>
        <dbReference type="ARBA" id="ARBA00022737"/>
    </source>
</evidence>
<dbReference type="InterPro" id="IPR016024">
    <property type="entry name" value="ARM-type_fold"/>
</dbReference>
<dbReference type="GO" id="GO:0005524">
    <property type="term" value="F:ATP binding"/>
    <property type="evidence" value="ECO:0007669"/>
    <property type="project" value="UniProtKB-KW"/>
</dbReference>
<keyword evidence="13" id="KW-1185">Reference proteome</keyword>
<reference evidence="13" key="1">
    <citation type="submission" date="2011-02" db="EMBL/GenBank/DDBJ databases">
        <title>The Genome Sequence of Capsaspora owczarzaki ATCC 30864.</title>
        <authorList>
            <person name="Russ C."/>
            <person name="Cuomo C."/>
            <person name="Burger G."/>
            <person name="Gray M.W."/>
            <person name="Holland P.W.H."/>
            <person name="King N."/>
            <person name="Lang F.B.F."/>
            <person name="Roger A.J."/>
            <person name="Ruiz-Trillo I."/>
            <person name="Young S.K."/>
            <person name="Zeng Q."/>
            <person name="Gargeya S."/>
            <person name="Alvarado L."/>
            <person name="Berlin A."/>
            <person name="Chapman S.B."/>
            <person name="Chen Z."/>
            <person name="Freedman E."/>
            <person name="Gellesch M."/>
            <person name="Goldberg J."/>
            <person name="Griggs A."/>
            <person name="Gujja S."/>
            <person name="Heilman E."/>
            <person name="Heiman D."/>
            <person name="Howarth C."/>
            <person name="Mehta T."/>
            <person name="Neiman D."/>
            <person name="Pearson M."/>
            <person name="Roberts A."/>
            <person name="Saif S."/>
            <person name="Shea T."/>
            <person name="Shenoy N."/>
            <person name="Sisk P."/>
            <person name="Stolte C."/>
            <person name="Sykes S."/>
            <person name="White J."/>
            <person name="Yandava C."/>
            <person name="Haas B."/>
            <person name="Nusbaum C."/>
            <person name="Birren B."/>
        </authorList>
    </citation>
    <scope>NUCLEOTIDE SEQUENCE</scope>
    <source>
        <strain evidence="13">ATCC 30864</strain>
    </source>
</reference>
<feature type="region of interest" description="Disordered" evidence="9">
    <location>
        <begin position="791"/>
        <end position="845"/>
    </location>
</feature>
<dbReference type="Pfam" id="PF00176">
    <property type="entry name" value="SNF2-rel_dom"/>
    <property type="match status" value="1"/>
</dbReference>
<dbReference type="SUPFAM" id="SSF48371">
    <property type="entry name" value="ARM repeat"/>
    <property type="match status" value="1"/>
</dbReference>
<evidence type="ECO:0000313" key="12">
    <source>
        <dbReference type="EMBL" id="KJE93116.1"/>
    </source>
</evidence>
<keyword evidence="6" id="KW-0067">ATP-binding</keyword>
<dbReference type="FunFam" id="3.40.50.300:FF:001793">
    <property type="entry name" value="TATA-binding protein-associated factor"/>
    <property type="match status" value="1"/>
</dbReference>
<dbReference type="InterPro" id="IPR027417">
    <property type="entry name" value="P-loop_NTPase"/>
</dbReference>
<dbReference type="InterPro" id="IPR001650">
    <property type="entry name" value="Helicase_C-like"/>
</dbReference>
<feature type="domain" description="Helicase ATP-binding" evidence="10">
    <location>
        <begin position="1532"/>
        <end position="1744"/>
    </location>
</feature>
<dbReference type="PhylomeDB" id="A0A0D2UDL8"/>
<accession>A0A0D2UDL8</accession>